<dbReference type="Pfam" id="PF00583">
    <property type="entry name" value="Acetyltransf_1"/>
    <property type="match status" value="1"/>
</dbReference>
<protein>
    <recommendedName>
        <fullName evidence="1">N-acetyltransferase domain-containing protein</fullName>
    </recommendedName>
</protein>
<feature type="domain" description="N-acetyltransferase" evidence="1">
    <location>
        <begin position="7"/>
        <end position="185"/>
    </location>
</feature>
<comment type="caution">
    <text evidence="2">The sequence shown here is derived from an EMBL/GenBank/DDBJ whole genome shotgun (WGS) entry which is preliminary data.</text>
</comment>
<dbReference type="GO" id="GO:0016747">
    <property type="term" value="F:acyltransferase activity, transferring groups other than amino-acyl groups"/>
    <property type="evidence" value="ECO:0007669"/>
    <property type="project" value="InterPro"/>
</dbReference>
<dbReference type="PROSITE" id="PS51186">
    <property type="entry name" value="GNAT"/>
    <property type="match status" value="1"/>
</dbReference>
<dbReference type="EMBL" id="BOOO01000053">
    <property type="protein sequence ID" value="GII34617.1"/>
    <property type="molecule type" value="Genomic_DNA"/>
</dbReference>
<evidence type="ECO:0000313" key="2">
    <source>
        <dbReference type="EMBL" id="GII34617.1"/>
    </source>
</evidence>
<accession>A0A8J3U0E9</accession>
<evidence type="ECO:0000259" key="1">
    <source>
        <dbReference type="PROSITE" id="PS51186"/>
    </source>
</evidence>
<reference evidence="2 3" key="1">
    <citation type="submission" date="2021-01" db="EMBL/GenBank/DDBJ databases">
        <title>Whole genome shotgun sequence of Planotetraspora mira NBRC 15435.</title>
        <authorList>
            <person name="Komaki H."/>
            <person name="Tamura T."/>
        </authorList>
    </citation>
    <scope>NUCLEOTIDE SEQUENCE [LARGE SCALE GENOMIC DNA]</scope>
    <source>
        <strain evidence="2 3">NBRC 15435</strain>
    </source>
</reference>
<keyword evidence="3" id="KW-1185">Reference proteome</keyword>
<organism evidence="2 3">
    <name type="scientific">Planotetraspora mira</name>
    <dbReference type="NCBI Taxonomy" id="58121"/>
    <lineage>
        <taxon>Bacteria</taxon>
        <taxon>Bacillati</taxon>
        <taxon>Actinomycetota</taxon>
        <taxon>Actinomycetes</taxon>
        <taxon>Streptosporangiales</taxon>
        <taxon>Streptosporangiaceae</taxon>
        <taxon>Planotetraspora</taxon>
    </lineage>
</organism>
<dbReference type="Proteomes" id="UP000650628">
    <property type="component" value="Unassembled WGS sequence"/>
</dbReference>
<dbReference type="AlphaFoldDB" id="A0A8J3U0E9"/>
<dbReference type="InterPro" id="IPR000182">
    <property type="entry name" value="GNAT_dom"/>
</dbReference>
<proteinExistence type="predicted"/>
<dbReference type="RefSeq" id="WP_203958405.1">
    <property type="nucleotide sequence ID" value="NZ_BOOO01000053.1"/>
</dbReference>
<dbReference type="InterPro" id="IPR016181">
    <property type="entry name" value="Acyl_CoA_acyltransferase"/>
</dbReference>
<sequence>MSGRHELTFKRFDAVGAHQQREVVSQIHRDAYAERIATGEAFASDEAFMTRFDAYTQREGFDLVMAYDGDEPVGQAWGWPLTSGTRWWDGLEAEPEPGFTVEDGTRTFAFSEIMVRRVWTGQGIAHALHDDLLANRQEQRATLLVRPDNTAAYTSYTRWGWRPVARLRPGWPDAPKMDVMLLDLTR</sequence>
<evidence type="ECO:0000313" key="3">
    <source>
        <dbReference type="Proteomes" id="UP000650628"/>
    </source>
</evidence>
<dbReference type="SUPFAM" id="SSF55729">
    <property type="entry name" value="Acyl-CoA N-acyltransferases (Nat)"/>
    <property type="match status" value="1"/>
</dbReference>
<name>A0A8J3U0E9_9ACTN</name>
<dbReference type="Gene3D" id="3.40.630.30">
    <property type="match status" value="1"/>
</dbReference>
<gene>
    <name evidence="2" type="ORF">Pmi06nite_80590</name>
</gene>